<sequence>SPRSFYLLAFSPSRLSYFLNASSNHRSSLLVRQDADRSSLFEPNSPLISSRFPACIRPVIGREKEEQGERQLGDRDQTTNSLCSPPAAYVAHHRSALVAAHAGVV</sequence>
<gene>
    <name evidence="2" type="ORF">CORC01_11724</name>
</gene>
<reference evidence="2 3" key="1">
    <citation type="submission" date="2016-09" db="EMBL/GenBank/DDBJ databases">
        <authorList>
            <person name="Capua I."/>
            <person name="De Benedictis P."/>
            <person name="Joannis T."/>
            <person name="Lombin L.H."/>
            <person name="Cattoli G."/>
        </authorList>
    </citation>
    <scope>NUCLEOTIDE SEQUENCE [LARGE SCALE GENOMIC DNA]</scope>
    <source>
        <strain evidence="2 3">IMI 309357</strain>
    </source>
</reference>
<feature type="region of interest" description="Disordered" evidence="1">
    <location>
        <begin position="62"/>
        <end position="84"/>
    </location>
</feature>
<feature type="non-terminal residue" evidence="2">
    <location>
        <position position="1"/>
    </location>
</feature>
<evidence type="ECO:0000313" key="3">
    <source>
        <dbReference type="Proteomes" id="UP000176998"/>
    </source>
</evidence>
<accession>A0A1G4AV53</accession>
<evidence type="ECO:0000256" key="1">
    <source>
        <dbReference type="SAM" id="MobiDB-lite"/>
    </source>
</evidence>
<dbReference type="AlphaFoldDB" id="A0A1G4AV53"/>
<dbReference type="EMBL" id="MJBS01000131">
    <property type="protein sequence ID" value="OHE93001.1"/>
    <property type="molecule type" value="Genomic_DNA"/>
</dbReference>
<proteinExistence type="predicted"/>
<dbReference type="Proteomes" id="UP000176998">
    <property type="component" value="Unassembled WGS sequence"/>
</dbReference>
<dbReference type="RefSeq" id="XP_022470169.1">
    <property type="nucleotide sequence ID" value="XM_022623346.1"/>
</dbReference>
<dbReference type="GeneID" id="34564856"/>
<evidence type="ECO:0000313" key="2">
    <source>
        <dbReference type="EMBL" id="OHE93001.1"/>
    </source>
</evidence>
<feature type="compositionally biased region" description="Basic and acidic residues" evidence="1">
    <location>
        <begin position="62"/>
        <end position="77"/>
    </location>
</feature>
<name>A0A1G4AV53_9PEZI</name>
<comment type="caution">
    <text evidence="2">The sequence shown here is derived from an EMBL/GenBank/DDBJ whole genome shotgun (WGS) entry which is preliminary data.</text>
</comment>
<protein>
    <submittedName>
        <fullName evidence="2">Uncharacterized protein</fullName>
    </submittedName>
</protein>
<keyword evidence="3" id="KW-1185">Reference proteome</keyword>
<organism evidence="2 3">
    <name type="scientific">Colletotrichum orchidophilum</name>
    <dbReference type="NCBI Taxonomy" id="1209926"/>
    <lineage>
        <taxon>Eukaryota</taxon>
        <taxon>Fungi</taxon>
        <taxon>Dikarya</taxon>
        <taxon>Ascomycota</taxon>
        <taxon>Pezizomycotina</taxon>
        <taxon>Sordariomycetes</taxon>
        <taxon>Hypocreomycetidae</taxon>
        <taxon>Glomerellales</taxon>
        <taxon>Glomerellaceae</taxon>
        <taxon>Colletotrichum</taxon>
    </lineage>
</organism>